<keyword evidence="1" id="KW-1133">Transmembrane helix</keyword>
<dbReference type="EMBL" id="LBSF01000043">
    <property type="protein sequence ID" value="KKQ11081.1"/>
    <property type="molecule type" value="Genomic_DNA"/>
</dbReference>
<feature type="non-terminal residue" evidence="2">
    <location>
        <position position="1"/>
    </location>
</feature>
<comment type="caution">
    <text evidence="2">The sequence shown here is derived from an EMBL/GenBank/DDBJ whole genome shotgun (WGS) entry which is preliminary data.</text>
</comment>
<keyword evidence="1" id="KW-0812">Transmembrane</keyword>
<accession>A0A0G0I4P5</accession>
<organism evidence="2 3">
    <name type="scientific">candidate division WS6 bacterium GW2011_GWC2_36_7</name>
    <dbReference type="NCBI Taxonomy" id="1619091"/>
    <lineage>
        <taxon>Bacteria</taxon>
        <taxon>Candidatus Dojkabacteria</taxon>
    </lineage>
</organism>
<name>A0A0G0I4P5_9BACT</name>
<evidence type="ECO:0000313" key="2">
    <source>
        <dbReference type="EMBL" id="KKQ11081.1"/>
    </source>
</evidence>
<keyword evidence="1" id="KW-0472">Membrane</keyword>
<protein>
    <submittedName>
        <fullName evidence="2">Uncharacterized protein</fullName>
    </submittedName>
</protein>
<dbReference type="AlphaFoldDB" id="A0A0G0I4P5"/>
<evidence type="ECO:0000256" key="1">
    <source>
        <dbReference type="SAM" id="Phobius"/>
    </source>
</evidence>
<feature type="transmembrane region" description="Helical" evidence="1">
    <location>
        <begin position="20"/>
        <end position="44"/>
    </location>
</feature>
<proteinExistence type="predicted"/>
<gene>
    <name evidence="2" type="ORF">US24_C0043G0001</name>
</gene>
<dbReference type="Proteomes" id="UP000034075">
    <property type="component" value="Unassembled WGS sequence"/>
</dbReference>
<reference evidence="2 3" key="1">
    <citation type="journal article" date="2015" name="Nature">
        <title>rRNA introns, odd ribosomes, and small enigmatic genomes across a large radiation of phyla.</title>
        <authorList>
            <person name="Brown C.T."/>
            <person name="Hug L.A."/>
            <person name="Thomas B.C."/>
            <person name="Sharon I."/>
            <person name="Castelle C.J."/>
            <person name="Singh A."/>
            <person name="Wilkins M.J."/>
            <person name="Williams K.H."/>
            <person name="Banfield J.F."/>
        </authorList>
    </citation>
    <scope>NUCLEOTIDE SEQUENCE [LARGE SCALE GENOMIC DNA]</scope>
</reference>
<evidence type="ECO:0000313" key="3">
    <source>
        <dbReference type="Proteomes" id="UP000034075"/>
    </source>
</evidence>
<sequence length="50" mass="5768">SDTIGNHEYITYHDKYPYKITILLINISINLSIYTHLISTILAIGTLKKF</sequence>